<dbReference type="RefSeq" id="WP_200683700.1">
    <property type="nucleotide sequence ID" value="NZ_JAEPRQ010000001.1"/>
</dbReference>
<protein>
    <submittedName>
        <fullName evidence="2">Uncharacterized protein</fullName>
    </submittedName>
</protein>
<name>A0A934SA03_9RHOB</name>
<comment type="caution">
    <text evidence="2">The sequence shown here is derived from an EMBL/GenBank/DDBJ whole genome shotgun (WGS) entry which is preliminary data.</text>
</comment>
<gene>
    <name evidence="2" type="ORF">JJJ17_03115</name>
</gene>
<organism evidence="2 3">
    <name type="scientific">Paracoccus caeni</name>
    <dbReference type="NCBI Taxonomy" id="657651"/>
    <lineage>
        <taxon>Bacteria</taxon>
        <taxon>Pseudomonadati</taxon>
        <taxon>Pseudomonadota</taxon>
        <taxon>Alphaproteobacteria</taxon>
        <taxon>Rhodobacterales</taxon>
        <taxon>Paracoccaceae</taxon>
        <taxon>Paracoccus</taxon>
    </lineage>
</organism>
<evidence type="ECO:0000256" key="1">
    <source>
        <dbReference type="SAM" id="SignalP"/>
    </source>
</evidence>
<dbReference type="AlphaFoldDB" id="A0A934SA03"/>
<keyword evidence="1" id="KW-0732">Signal</keyword>
<evidence type="ECO:0000313" key="2">
    <source>
        <dbReference type="EMBL" id="MBK4214911.1"/>
    </source>
</evidence>
<accession>A0A934SA03</accession>
<keyword evidence="3" id="KW-1185">Reference proteome</keyword>
<evidence type="ECO:0000313" key="3">
    <source>
        <dbReference type="Proteomes" id="UP000640485"/>
    </source>
</evidence>
<feature type="signal peptide" evidence="1">
    <location>
        <begin position="1"/>
        <end position="23"/>
    </location>
</feature>
<proteinExistence type="predicted"/>
<dbReference type="Proteomes" id="UP000640485">
    <property type="component" value="Unassembled WGS sequence"/>
</dbReference>
<feature type="chain" id="PRO_5037979950" evidence="1">
    <location>
        <begin position="24"/>
        <end position="209"/>
    </location>
</feature>
<reference evidence="2" key="1">
    <citation type="submission" date="2021-01" db="EMBL/GenBank/DDBJ databases">
        <title>Paracoccus amoyensis sp. nov., isolated from the surface seawater along the coast of Xiamen Island, China.</title>
        <authorList>
            <person name="Lyu L."/>
        </authorList>
    </citation>
    <scope>NUCLEOTIDE SEQUENCE</scope>
    <source>
        <strain evidence="2">MJ17</strain>
    </source>
</reference>
<sequence length="209" mass="21776">MRHLLGFLGGAIFLAAGSTAVEAADPVFCTARISGKDVALAYDRDEDGLRDHFSMREIVFTRWGRDNCPSYVVLRSLTPELTDEQRTPFCLRHDQESDSIIGIDLGERDSYGRCERPSRSFCQRVNQTKNAAVAMTGAAARGTVRGLQALPDGSGAVIISGSSGYISGALSSIGGAAATVAASPVLAAGAAVSVVAVGGTVYACRESDG</sequence>
<dbReference type="EMBL" id="JAEPRQ010000001">
    <property type="protein sequence ID" value="MBK4214911.1"/>
    <property type="molecule type" value="Genomic_DNA"/>
</dbReference>